<keyword evidence="2" id="KW-1185">Reference proteome</keyword>
<accession>A0AAD3XXP5</accession>
<protein>
    <submittedName>
        <fullName evidence="1">Uncharacterized protein</fullName>
    </submittedName>
</protein>
<evidence type="ECO:0000313" key="1">
    <source>
        <dbReference type="EMBL" id="GMH21373.1"/>
    </source>
</evidence>
<name>A0AAD3XXP5_NEPGR</name>
<dbReference type="EMBL" id="BSYO01000023">
    <property type="protein sequence ID" value="GMH21373.1"/>
    <property type="molecule type" value="Genomic_DNA"/>
</dbReference>
<dbReference type="Proteomes" id="UP001279734">
    <property type="component" value="Unassembled WGS sequence"/>
</dbReference>
<proteinExistence type="predicted"/>
<reference evidence="1" key="1">
    <citation type="submission" date="2023-05" db="EMBL/GenBank/DDBJ databases">
        <title>Nepenthes gracilis genome sequencing.</title>
        <authorList>
            <person name="Fukushima K."/>
        </authorList>
    </citation>
    <scope>NUCLEOTIDE SEQUENCE</scope>
    <source>
        <strain evidence="1">SING2019-196</strain>
    </source>
</reference>
<gene>
    <name evidence="1" type="ORF">Nepgr_023215</name>
</gene>
<dbReference type="AlphaFoldDB" id="A0AAD3XXP5"/>
<comment type="caution">
    <text evidence="1">The sequence shown here is derived from an EMBL/GenBank/DDBJ whole genome shotgun (WGS) entry which is preliminary data.</text>
</comment>
<evidence type="ECO:0000313" key="2">
    <source>
        <dbReference type="Proteomes" id="UP001279734"/>
    </source>
</evidence>
<organism evidence="1 2">
    <name type="scientific">Nepenthes gracilis</name>
    <name type="common">Slender pitcher plant</name>
    <dbReference type="NCBI Taxonomy" id="150966"/>
    <lineage>
        <taxon>Eukaryota</taxon>
        <taxon>Viridiplantae</taxon>
        <taxon>Streptophyta</taxon>
        <taxon>Embryophyta</taxon>
        <taxon>Tracheophyta</taxon>
        <taxon>Spermatophyta</taxon>
        <taxon>Magnoliopsida</taxon>
        <taxon>eudicotyledons</taxon>
        <taxon>Gunneridae</taxon>
        <taxon>Pentapetalae</taxon>
        <taxon>Caryophyllales</taxon>
        <taxon>Nepenthaceae</taxon>
        <taxon>Nepenthes</taxon>
    </lineage>
</organism>
<sequence length="87" mass="9865">MTDIASVLMLHDFLALYDSFGRRSVTAEGKLGEWEKEIAYWMKKATTARDKVFIEKDWATVAKDRGAAVEAQRAIAEVKASEFETYT</sequence>